<dbReference type="Pfam" id="PF00534">
    <property type="entry name" value="Glycos_transf_1"/>
    <property type="match status" value="1"/>
</dbReference>
<dbReference type="InterPro" id="IPR001296">
    <property type="entry name" value="Glyco_trans_1"/>
</dbReference>
<keyword evidence="4" id="KW-1185">Reference proteome</keyword>
<dbReference type="Pfam" id="PF13439">
    <property type="entry name" value="Glyco_transf_4"/>
    <property type="match status" value="1"/>
</dbReference>
<dbReference type="CDD" id="cd03801">
    <property type="entry name" value="GT4_PimA-like"/>
    <property type="match status" value="1"/>
</dbReference>
<sequence>MKHKKNIIWISHGSTLNGAERVLIEGVKGLKNLNYEVNVVFPSNGELLEKCNQYADNISITNIPWWIDRGVRINFISKVILLLKIFKSTFNILKEIRKLKSDTVISNTIAIPSGAIAAFILRKKHIWYIHEFGKEDHNFNFVFNEWLSCKVISLLSNKVIFNSIAVKNKFEKYISNKKTTILYSAVDINSFYRKTYTNFIFNENKPLKIAIIGRVSKSKGQFEAIKAIEYLILEKKYNIILKIIGGSNDEYTLQLIKYVIDNKIEKQIEIINFISNPIDYMKENDVCLNCSKQEAFGLITLESMKLGIPIIASNTGGNLELVENNKNGMLYIQGNYKSLGEKIEYLYLNPNEIKRMGSYAYEWSNKNFNMTKYQDELNRVILDLYKNI</sequence>
<evidence type="ECO:0000313" key="4">
    <source>
        <dbReference type="Proteomes" id="UP000253676"/>
    </source>
</evidence>
<proteinExistence type="predicted"/>
<evidence type="ECO:0008006" key="5">
    <source>
        <dbReference type="Google" id="ProtNLM"/>
    </source>
</evidence>
<feature type="domain" description="Glycosyl transferase family 1" evidence="1">
    <location>
        <begin position="203"/>
        <end position="363"/>
    </location>
</feature>
<dbReference type="SUPFAM" id="SSF53756">
    <property type="entry name" value="UDP-Glycosyltransferase/glycogen phosphorylase"/>
    <property type="match status" value="1"/>
</dbReference>
<dbReference type="Proteomes" id="UP000253676">
    <property type="component" value="Unassembled WGS sequence"/>
</dbReference>
<dbReference type="RefSeq" id="WP_113635390.1">
    <property type="nucleotide sequence ID" value="NZ_QNUX01000007.1"/>
</dbReference>
<feature type="domain" description="Glycosyltransferase subfamily 4-like N-terminal" evidence="2">
    <location>
        <begin position="17"/>
        <end position="189"/>
    </location>
</feature>
<accession>A0A366B000</accession>
<gene>
    <name evidence="3" type="ORF">DR980_09385</name>
</gene>
<dbReference type="EMBL" id="QNUX01000007">
    <property type="protein sequence ID" value="RBN50316.1"/>
    <property type="molecule type" value="Genomic_DNA"/>
</dbReference>
<evidence type="ECO:0000313" key="3">
    <source>
        <dbReference type="EMBL" id="RBN50316.1"/>
    </source>
</evidence>
<dbReference type="OrthoDB" id="9806653at2"/>
<dbReference type="AlphaFoldDB" id="A0A366B000"/>
<organism evidence="3 4">
    <name type="scientific">Flavobacterium psychrolimnae</name>
    <dbReference type="NCBI Taxonomy" id="249351"/>
    <lineage>
        <taxon>Bacteria</taxon>
        <taxon>Pseudomonadati</taxon>
        <taxon>Bacteroidota</taxon>
        <taxon>Flavobacteriia</taxon>
        <taxon>Flavobacteriales</taxon>
        <taxon>Flavobacteriaceae</taxon>
        <taxon>Flavobacterium</taxon>
    </lineage>
</organism>
<dbReference type="InterPro" id="IPR028098">
    <property type="entry name" value="Glyco_trans_4-like_N"/>
</dbReference>
<protein>
    <recommendedName>
        <fullName evidence="5">Glycosyl transferase family 1 domain-containing protein</fullName>
    </recommendedName>
</protein>
<name>A0A366B000_9FLAO</name>
<evidence type="ECO:0000259" key="1">
    <source>
        <dbReference type="Pfam" id="PF00534"/>
    </source>
</evidence>
<dbReference type="PANTHER" id="PTHR12526">
    <property type="entry name" value="GLYCOSYLTRANSFERASE"/>
    <property type="match status" value="1"/>
</dbReference>
<reference evidence="3 4" key="1">
    <citation type="submission" date="2018-07" db="EMBL/GenBank/DDBJ databases">
        <title>Complete genome sequence of Flavobacterium psychrolimnae LMG 22018.</title>
        <authorList>
            <person name="Kim D.-U."/>
        </authorList>
    </citation>
    <scope>NUCLEOTIDE SEQUENCE [LARGE SCALE GENOMIC DNA]</scope>
    <source>
        <strain evidence="3 4">LMG 22018</strain>
    </source>
</reference>
<dbReference type="Gene3D" id="3.40.50.2000">
    <property type="entry name" value="Glycogen Phosphorylase B"/>
    <property type="match status" value="2"/>
</dbReference>
<comment type="caution">
    <text evidence="3">The sequence shown here is derived from an EMBL/GenBank/DDBJ whole genome shotgun (WGS) entry which is preliminary data.</text>
</comment>
<evidence type="ECO:0000259" key="2">
    <source>
        <dbReference type="Pfam" id="PF13439"/>
    </source>
</evidence>
<dbReference type="GO" id="GO:0016757">
    <property type="term" value="F:glycosyltransferase activity"/>
    <property type="evidence" value="ECO:0007669"/>
    <property type="project" value="InterPro"/>
</dbReference>